<evidence type="ECO:0000256" key="4">
    <source>
        <dbReference type="ARBA" id="ARBA00022737"/>
    </source>
</evidence>
<dbReference type="EMBL" id="QMKO01003071">
    <property type="protein sequence ID" value="RTG81935.1"/>
    <property type="molecule type" value="Genomic_DNA"/>
</dbReference>
<gene>
    <name evidence="9" type="ORF">DC041_0010813</name>
</gene>
<organism evidence="9 10">
    <name type="scientific">Schistosoma bovis</name>
    <name type="common">Blood fluke</name>
    <dbReference type="NCBI Taxonomy" id="6184"/>
    <lineage>
        <taxon>Eukaryota</taxon>
        <taxon>Metazoa</taxon>
        <taxon>Spiralia</taxon>
        <taxon>Lophotrochozoa</taxon>
        <taxon>Platyhelminthes</taxon>
        <taxon>Trematoda</taxon>
        <taxon>Digenea</taxon>
        <taxon>Strigeidida</taxon>
        <taxon>Schistosomatoidea</taxon>
        <taxon>Schistosomatidae</taxon>
        <taxon>Schistosoma</taxon>
    </lineage>
</organism>
<dbReference type="SMART" id="SM00181">
    <property type="entry name" value="EGF"/>
    <property type="match status" value="5"/>
</dbReference>
<evidence type="ECO:0000256" key="3">
    <source>
        <dbReference type="ARBA" id="ARBA00022729"/>
    </source>
</evidence>
<accession>A0A430Q2L0</accession>
<dbReference type="PROSITE" id="PS01186">
    <property type="entry name" value="EGF_2"/>
    <property type="match status" value="3"/>
</dbReference>
<keyword evidence="3" id="KW-0732">Signal</keyword>
<feature type="disulfide bond" evidence="7">
    <location>
        <begin position="181"/>
        <end position="190"/>
    </location>
</feature>
<dbReference type="AlphaFoldDB" id="A0A430Q2L0"/>
<keyword evidence="6" id="KW-0325">Glycoprotein</keyword>
<sequence>LSMPYNPCQPNPCQNSAKCVNIQDWSRTTSLKKFNTLSDYYCVCLKGWTGQNCTEDIDDCVIHPCLNGGICENKPNMRFYCHCPTGYVASFFVFINPELSMPYNPCQPNPCQNSAKCVNIQDWSRTTSLKKFNTLSDYYCVCLKGWTGQNCTEDIDDCVIHPCLNGGICENKPNMRFYCHCPTGYVGQTCEYRDPCQLNPCLNGGTCQSDPFGQFTCICPHWYNGIRCEQLSS</sequence>
<dbReference type="FunFam" id="2.10.25.10:FF:000172">
    <property type="entry name" value="FAT atypical cadherin 3"/>
    <property type="match status" value="1"/>
</dbReference>
<keyword evidence="10" id="KW-1185">Reference proteome</keyword>
<dbReference type="PANTHER" id="PTHR12916:SF4">
    <property type="entry name" value="UNINFLATABLE, ISOFORM C"/>
    <property type="match status" value="1"/>
</dbReference>
<name>A0A430Q2L0_SCHBO</name>
<dbReference type="SMART" id="SM00179">
    <property type="entry name" value="EGF_CA"/>
    <property type="match status" value="5"/>
</dbReference>
<dbReference type="GO" id="GO:0001764">
    <property type="term" value="P:neuron migration"/>
    <property type="evidence" value="ECO:0007669"/>
    <property type="project" value="UniProtKB-ARBA"/>
</dbReference>
<protein>
    <recommendedName>
        <fullName evidence="8">EGF-like domain-containing protein</fullName>
    </recommendedName>
</protein>
<feature type="domain" description="EGF-like" evidence="8">
    <location>
        <begin position="4"/>
        <end position="54"/>
    </location>
</feature>
<feature type="disulfide bond" evidence="7">
    <location>
        <begin position="142"/>
        <end position="151"/>
    </location>
</feature>
<dbReference type="STRING" id="6184.A0A430Q2L0"/>
<dbReference type="GO" id="GO:0043005">
    <property type="term" value="C:neuron projection"/>
    <property type="evidence" value="ECO:0007669"/>
    <property type="project" value="UniProtKB-ARBA"/>
</dbReference>
<keyword evidence="1" id="KW-0217">Developmental protein</keyword>
<keyword evidence="4" id="KW-0677">Repeat</keyword>
<dbReference type="InterPro" id="IPR001881">
    <property type="entry name" value="EGF-like_Ca-bd_dom"/>
</dbReference>
<dbReference type="Proteomes" id="UP000290809">
    <property type="component" value="Unassembled WGS sequence"/>
</dbReference>
<feature type="domain" description="EGF-like" evidence="8">
    <location>
        <begin position="192"/>
        <end position="229"/>
    </location>
</feature>
<evidence type="ECO:0000256" key="2">
    <source>
        <dbReference type="ARBA" id="ARBA00022536"/>
    </source>
</evidence>
<dbReference type="SUPFAM" id="SSF57196">
    <property type="entry name" value="EGF/Laminin"/>
    <property type="match status" value="5"/>
</dbReference>
<keyword evidence="2 7" id="KW-0245">EGF-like domain</keyword>
<dbReference type="CDD" id="cd00054">
    <property type="entry name" value="EGF_CA"/>
    <property type="match status" value="3"/>
</dbReference>
<comment type="caution">
    <text evidence="7">Lacks conserved residue(s) required for the propagation of feature annotation.</text>
</comment>
<dbReference type="GO" id="GO:0005509">
    <property type="term" value="F:calcium ion binding"/>
    <property type="evidence" value="ECO:0007669"/>
    <property type="project" value="InterPro"/>
</dbReference>
<comment type="caution">
    <text evidence="9">The sequence shown here is derived from an EMBL/GenBank/DDBJ whole genome shotgun (WGS) entry which is preliminary data.</text>
</comment>
<feature type="non-terminal residue" evidence="9">
    <location>
        <position position="1"/>
    </location>
</feature>
<dbReference type="GO" id="GO:0048646">
    <property type="term" value="P:anatomical structure formation involved in morphogenesis"/>
    <property type="evidence" value="ECO:0007669"/>
    <property type="project" value="UniProtKB-ARBA"/>
</dbReference>
<dbReference type="PROSITE" id="PS50026">
    <property type="entry name" value="EGF_3"/>
    <property type="match status" value="5"/>
</dbReference>
<feature type="disulfide bond" evidence="7">
    <location>
        <begin position="219"/>
        <end position="228"/>
    </location>
</feature>
<feature type="disulfide bond" evidence="7">
    <location>
        <begin position="44"/>
        <end position="53"/>
    </location>
</feature>
<evidence type="ECO:0000259" key="8">
    <source>
        <dbReference type="PROSITE" id="PS50026"/>
    </source>
</evidence>
<feature type="domain" description="EGF-like" evidence="8">
    <location>
        <begin position="56"/>
        <end position="93"/>
    </location>
</feature>
<evidence type="ECO:0000313" key="9">
    <source>
        <dbReference type="EMBL" id="RTG81935.1"/>
    </source>
</evidence>
<dbReference type="InterPro" id="IPR000742">
    <property type="entry name" value="EGF"/>
</dbReference>
<evidence type="ECO:0000256" key="1">
    <source>
        <dbReference type="ARBA" id="ARBA00022473"/>
    </source>
</evidence>
<dbReference type="PANTHER" id="PTHR12916">
    <property type="entry name" value="CYTOCHROME C OXIDASE POLYPEPTIDE VIC-2"/>
    <property type="match status" value="1"/>
</dbReference>
<dbReference type="GO" id="GO:0016358">
    <property type="term" value="P:dendrite development"/>
    <property type="evidence" value="ECO:0007669"/>
    <property type="project" value="UniProtKB-ARBA"/>
</dbReference>
<dbReference type="FunFam" id="2.10.25.10:FF:000095">
    <property type="entry name" value="Notch, isoform B"/>
    <property type="match status" value="1"/>
</dbReference>
<evidence type="ECO:0000313" key="10">
    <source>
        <dbReference type="Proteomes" id="UP000290809"/>
    </source>
</evidence>
<dbReference type="PROSITE" id="PS00022">
    <property type="entry name" value="EGF_1"/>
    <property type="match status" value="4"/>
</dbReference>
<dbReference type="Pfam" id="PF00008">
    <property type="entry name" value="EGF"/>
    <property type="match status" value="5"/>
</dbReference>
<feature type="domain" description="EGF-like" evidence="8">
    <location>
        <begin position="102"/>
        <end position="152"/>
    </location>
</feature>
<feature type="domain" description="EGF-like" evidence="8">
    <location>
        <begin position="154"/>
        <end position="191"/>
    </location>
</feature>
<evidence type="ECO:0000256" key="7">
    <source>
        <dbReference type="PROSITE-ProRule" id="PRU00076"/>
    </source>
</evidence>
<evidence type="ECO:0000256" key="5">
    <source>
        <dbReference type="ARBA" id="ARBA00023157"/>
    </source>
</evidence>
<reference evidence="9 10" key="1">
    <citation type="journal article" date="2019" name="PLoS Pathog.">
        <title>Genome sequence of the bovine parasite Schistosoma bovis Tanzania.</title>
        <authorList>
            <person name="Oey H."/>
            <person name="Zakrzewski M."/>
            <person name="Gobert G."/>
            <person name="Gravermann K."/>
            <person name="Stoye J."/>
            <person name="Jones M."/>
            <person name="Mcmanus D."/>
            <person name="Krause L."/>
        </authorList>
    </citation>
    <scope>NUCLEOTIDE SEQUENCE [LARGE SCALE GENOMIC DNA]</scope>
    <source>
        <strain evidence="9 10">TAN1997</strain>
    </source>
</reference>
<keyword evidence="5 7" id="KW-1015">Disulfide bond</keyword>
<dbReference type="GO" id="GO:0009887">
    <property type="term" value="P:animal organ morphogenesis"/>
    <property type="evidence" value="ECO:0007669"/>
    <property type="project" value="UniProtKB-ARBA"/>
</dbReference>
<proteinExistence type="predicted"/>
<dbReference type="Gene3D" id="2.10.25.10">
    <property type="entry name" value="Laminin"/>
    <property type="match status" value="5"/>
</dbReference>
<dbReference type="GO" id="GO:0048667">
    <property type="term" value="P:cell morphogenesis involved in neuron differentiation"/>
    <property type="evidence" value="ECO:0007669"/>
    <property type="project" value="UniProtKB-ARBA"/>
</dbReference>
<evidence type="ECO:0000256" key="6">
    <source>
        <dbReference type="ARBA" id="ARBA00023180"/>
    </source>
</evidence>